<reference evidence="2 3" key="1">
    <citation type="journal article" date="2015" name="Genome Announc.">
        <title>Complete Genome Sequence of the Type Strain Corynebacterium testudinoris DSM 44614, Recovered from Necrotic Lesions in the Mouth of a Tortoise.</title>
        <authorList>
            <person name="Ruckert C."/>
            <person name="Kriete M."/>
            <person name="Jaenicke S."/>
            <person name="Winkler A."/>
            <person name="Tauch A."/>
        </authorList>
    </citation>
    <scope>NUCLEOTIDE SEQUENCE [LARGE SCALE GENOMIC DNA]</scope>
    <source>
        <strain evidence="2 3">DSM 44614</strain>
    </source>
</reference>
<organism evidence="2 3">
    <name type="scientific">Corynebacterium testudinoris</name>
    <dbReference type="NCBI Taxonomy" id="136857"/>
    <lineage>
        <taxon>Bacteria</taxon>
        <taxon>Bacillati</taxon>
        <taxon>Actinomycetota</taxon>
        <taxon>Actinomycetes</taxon>
        <taxon>Mycobacteriales</taxon>
        <taxon>Corynebacteriaceae</taxon>
        <taxon>Corynebacterium</taxon>
    </lineage>
</organism>
<keyword evidence="3" id="KW-1185">Reference proteome</keyword>
<evidence type="ECO:0000256" key="1">
    <source>
        <dbReference type="SAM" id="Phobius"/>
    </source>
</evidence>
<reference evidence="3" key="2">
    <citation type="submission" date="2015-05" db="EMBL/GenBank/DDBJ databases">
        <title>Complete genome sequence of Corynebacterium testudinoris DSM 44614, recovered from necrotic lesions in the mouth of a tortoise.</title>
        <authorList>
            <person name="Ruckert C."/>
            <person name="Albersmeier A."/>
            <person name="Winkler A."/>
            <person name="Tauch A."/>
        </authorList>
    </citation>
    <scope>NUCLEOTIDE SEQUENCE [LARGE SCALE GENOMIC DNA]</scope>
    <source>
        <strain evidence="3">DSM 44614</strain>
    </source>
</reference>
<evidence type="ECO:0000313" key="2">
    <source>
        <dbReference type="EMBL" id="AKK08314.1"/>
    </source>
</evidence>
<feature type="transmembrane region" description="Helical" evidence="1">
    <location>
        <begin position="45"/>
        <end position="65"/>
    </location>
</feature>
<dbReference type="Proteomes" id="UP000035540">
    <property type="component" value="Chromosome"/>
</dbReference>
<keyword evidence="1" id="KW-0472">Membrane</keyword>
<dbReference type="PATRIC" id="fig|136857.5.peg.856"/>
<protein>
    <submittedName>
        <fullName evidence="2">Uncharacterized protein</fullName>
    </submittedName>
</protein>
<keyword evidence="1" id="KW-0812">Transmembrane</keyword>
<accession>A0A0G3H4I5</accession>
<sequence length="109" mass="12031">MSVSSFGSLVDQVNVVALQAQSAMIVAQQQQGGPLGPEFGKASPIGLPLLAVLGVLVIGIGWAFHRRYSRYNRRRIFAEQNGLDVFDVEAVDQAMDEAGLLDRRKQRWF</sequence>
<keyword evidence="1" id="KW-1133">Transmembrane helix</keyword>
<gene>
    <name evidence="2" type="ORF">CTEST_04335</name>
</gene>
<dbReference type="KEGG" id="cted:CTEST_04335"/>
<name>A0A0G3H4I5_9CORY</name>
<proteinExistence type="predicted"/>
<evidence type="ECO:0000313" key="3">
    <source>
        <dbReference type="Proteomes" id="UP000035540"/>
    </source>
</evidence>
<dbReference type="EMBL" id="CP011545">
    <property type="protein sequence ID" value="AKK08314.1"/>
    <property type="molecule type" value="Genomic_DNA"/>
</dbReference>
<dbReference type="AlphaFoldDB" id="A0A0G3H4I5"/>
<dbReference type="STRING" id="136857.CTEST_04335"/>